<name>A0A699VGP4_TANCI</name>
<reference evidence="2" key="1">
    <citation type="journal article" date="2019" name="Sci. Rep.">
        <title>Draft genome of Tanacetum cinerariifolium, the natural source of mosquito coil.</title>
        <authorList>
            <person name="Yamashiro T."/>
            <person name="Shiraishi A."/>
            <person name="Satake H."/>
            <person name="Nakayama K."/>
        </authorList>
    </citation>
    <scope>NUCLEOTIDE SEQUENCE</scope>
</reference>
<feature type="region of interest" description="Disordered" evidence="1">
    <location>
        <begin position="1"/>
        <end position="43"/>
    </location>
</feature>
<accession>A0A699VGP4</accession>
<organism evidence="2">
    <name type="scientific">Tanacetum cinerariifolium</name>
    <name type="common">Dalmatian daisy</name>
    <name type="synonym">Chrysanthemum cinerariifolium</name>
    <dbReference type="NCBI Taxonomy" id="118510"/>
    <lineage>
        <taxon>Eukaryota</taxon>
        <taxon>Viridiplantae</taxon>
        <taxon>Streptophyta</taxon>
        <taxon>Embryophyta</taxon>
        <taxon>Tracheophyta</taxon>
        <taxon>Spermatophyta</taxon>
        <taxon>Magnoliopsida</taxon>
        <taxon>eudicotyledons</taxon>
        <taxon>Gunneridae</taxon>
        <taxon>Pentapetalae</taxon>
        <taxon>asterids</taxon>
        <taxon>campanulids</taxon>
        <taxon>Asterales</taxon>
        <taxon>Asteraceae</taxon>
        <taxon>Asteroideae</taxon>
        <taxon>Anthemideae</taxon>
        <taxon>Anthemidinae</taxon>
        <taxon>Tanacetum</taxon>
    </lineage>
</organism>
<evidence type="ECO:0000313" key="2">
    <source>
        <dbReference type="EMBL" id="GFD33249.1"/>
    </source>
</evidence>
<feature type="non-terminal residue" evidence="2">
    <location>
        <position position="1"/>
    </location>
</feature>
<dbReference type="AlphaFoldDB" id="A0A699VGP4"/>
<evidence type="ECO:0000256" key="1">
    <source>
        <dbReference type="SAM" id="MobiDB-lite"/>
    </source>
</evidence>
<proteinExistence type="predicted"/>
<gene>
    <name evidence="2" type="ORF">Tci_905218</name>
</gene>
<dbReference type="EMBL" id="BKCJ011433174">
    <property type="protein sequence ID" value="GFD33249.1"/>
    <property type="molecule type" value="Genomic_DNA"/>
</dbReference>
<comment type="caution">
    <text evidence="2">The sequence shown here is derived from an EMBL/GenBank/DDBJ whole genome shotgun (WGS) entry which is preliminary data.</text>
</comment>
<feature type="compositionally biased region" description="Acidic residues" evidence="1">
    <location>
        <begin position="34"/>
        <end position="43"/>
    </location>
</feature>
<sequence>VVFGEDVPTTQSQPIKSAQGTHSTRNALSSPNPDVDEGESGAP</sequence>
<protein>
    <submittedName>
        <fullName evidence="2">Uncharacterized protein</fullName>
    </submittedName>
</protein>
<feature type="compositionally biased region" description="Polar residues" evidence="1">
    <location>
        <begin position="8"/>
        <end position="32"/>
    </location>
</feature>